<feature type="transmembrane region" description="Helical" evidence="1">
    <location>
        <begin position="37"/>
        <end position="58"/>
    </location>
</feature>
<evidence type="ECO:0000313" key="2">
    <source>
        <dbReference type="EMBL" id="VEA73792.1"/>
    </source>
</evidence>
<keyword evidence="1" id="KW-0812">Transmembrane</keyword>
<dbReference type="AlphaFoldDB" id="A0A447QUQ8"/>
<feature type="transmembrane region" description="Helical" evidence="1">
    <location>
        <begin position="7"/>
        <end position="25"/>
    </location>
</feature>
<sequence>MLKKKKTLMRLSISLLIYFSFLYLSKNYSERFVVSDLPGFIVLFFFVIGFSVSVKFIIDKFFKIKI</sequence>
<proteinExistence type="predicted"/>
<dbReference type="EMBL" id="LR134155">
    <property type="protein sequence ID" value="VEA73792.1"/>
    <property type="molecule type" value="Genomic_DNA"/>
</dbReference>
<keyword evidence="1" id="KW-0472">Membrane</keyword>
<name>A0A447QUQ8_SERRU</name>
<protein>
    <submittedName>
        <fullName evidence="2">Uncharacterized protein</fullName>
    </submittedName>
</protein>
<dbReference type="Proteomes" id="UP000271603">
    <property type="component" value="Chromosome"/>
</dbReference>
<keyword evidence="1" id="KW-1133">Transmembrane helix</keyword>
<reference evidence="2 3" key="1">
    <citation type="submission" date="2018-12" db="EMBL/GenBank/DDBJ databases">
        <authorList>
            <consortium name="Pathogen Informatics"/>
        </authorList>
    </citation>
    <scope>NUCLEOTIDE SEQUENCE [LARGE SCALE GENOMIC DNA]</scope>
    <source>
        <strain evidence="2 3">NCTC9419</strain>
    </source>
</reference>
<evidence type="ECO:0000313" key="3">
    <source>
        <dbReference type="Proteomes" id="UP000271603"/>
    </source>
</evidence>
<gene>
    <name evidence="2" type="ORF">NCTC9419_05427</name>
</gene>
<accession>A0A447QUQ8</accession>
<evidence type="ECO:0000256" key="1">
    <source>
        <dbReference type="SAM" id="Phobius"/>
    </source>
</evidence>
<organism evidence="2 3">
    <name type="scientific">Serratia rubidaea</name>
    <name type="common">Serratia marinorubra</name>
    <dbReference type="NCBI Taxonomy" id="61652"/>
    <lineage>
        <taxon>Bacteria</taxon>
        <taxon>Pseudomonadati</taxon>
        <taxon>Pseudomonadota</taxon>
        <taxon>Gammaproteobacteria</taxon>
        <taxon>Enterobacterales</taxon>
        <taxon>Yersiniaceae</taxon>
        <taxon>Serratia</taxon>
    </lineage>
</organism>